<feature type="region of interest" description="Disordered" evidence="1">
    <location>
        <begin position="1"/>
        <end position="26"/>
    </location>
</feature>
<name>Q025N7_SOLUE</name>
<dbReference type="AlphaFoldDB" id="Q025N7"/>
<evidence type="ECO:0008006" key="3">
    <source>
        <dbReference type="Google" id="ProtNLM"/>
    </source>
</evidence>
<reference evidence="2" key="1">
    <citation type="submission" date="2006-10" db="EMBL/GenBank/DDBJ databases">
        <title>Complete sequence of Solibacter usitatus Ellin6076.</title>
        <authorList>
            <consortium name="US DOE Joint Genome Institute"/>
            <person name="Copeland A."/>
            <person name="Lucas S."/>
            <person name="Lapidus A."/>
            <person name="Barry K."/>
            <person name="Detter J.C."/>
            <person name="Glavina del Rio T."/>
            <person name="Hammon N."/>
            <person name="Israni S."/>
            <person name="Dalin E."/>
            <person name="Tice H."/>
            <person name="Pitluck S."/>
            <person name="Thompson L.S."/>
            <person name="Brettin T."/>
            <person name="Bruce D."/>
            <person name="Han C."/>
            <person name="Tapia R."/>
            <person name="Gilna P."/>
            <person name="Schmutz J."/>
            <person name="Larimer F."/>
            <person name="Land M."/>
            <person name="Hauser L."/>
            <person name="Kyrpides N."/>
            <person name="Mikhailova N."/>
            <person name="Janssen P.H."/>
            <person name="Kuske C.R."/>
            <person name="Richardson P."/>
        </authorList>
    </citation>
    <scope>NUCLEOTIDE SEQUENCE</scope>
    <source>
        <strain evidence="2">Ellin6076</strain>
    </source>
</reference>
<dbReference type="SUPFAM" id="SSF50998">
    <property type="entry name" value="Quinoprotein alcohol dehydrogenase-like"/>
    <property type="match status" value="1"/>
</dbReference>
<dbReference type="EMBL" id="CP000473">
    <property type="protein sequence ID" value="ABJ83282.1"/>
    <property type="molecule type" value="Genomic_DNA"/>
</dbReference>
<proteinExistence type="predicted"/>
<accession>Q025N7</accession>
<dbReference type="InterPro" id="IPR011047">
    <property type="entry name" value="Quinoprotein_ADH-like_sf"/>
</dbReference>
<dbReference type="KEGG" id="sus:Acid_2293"/>
<organism evidence="2">
    <name type="scientific">Solibacter usitatus (strain Ellin6076)</name>
    <dbReference type="NCBI Taxonomy" id="234267"/>
    <lineage>
        <taxon>Bacteria</taxon>
        <taxon>Pseudomonadati</taxon>
        <taxon>Acidobacteriota</taxon>
        <taxon>Terriglobia</taxon>
        <taxon>Bryobacterales</taxon>
        <taxon>Solibacteraceae</taxon>
        <taxon>Candidatus Solibacter</taxon>
    </lineage>
</organism>
<sequence length="88" mass="9419">MSISIFSKDASGCGLSGERSAGRWSRPGGGDFAFHVVNTTDGQDLWTYDLGRRTMGTPMTYRTASGKQVIVNANGLGRDSRLSAFALE</sequence>
<dbReference type="Gene3D" id="2.140.10.10">
    <property type="entry name" value="Quinoprotein alcohol dehydrogenase-like superfamily"/>
    <property type="match status" value="1"/>
</dbReference>
<gene>
    <name evidence="2" type="ordered locus">Acid_2293</name>
</gene>
<evidence type="ECO:0000256" key="1">
    <source>
        <dbReference type="SAM" id="MobiDB-lite"/>
    </source>
</evidence>
<protein>
    <recommendedName>
        <fullName evidence="3">Pyrrolo-quinoline quinone</fullName>
    </recommendedName>
</protein>
<dbReference type="HOGENOM" id="CLU_2467373_0_0_0"/>
<dbReference type="InParanoid" id="Q025N7"/>
<dbReference type="eggNOG" id="COG4993">
    <property type="taxonomic scope" value="Bacteria"/>
</dbReference>
<evidence type="ECO:0000313" key="2">
    <source>
        <dbReference type="EMBL" id="ABJ83282.1"/>
    </source>
</evidence>